<name>A0A9J6BJ17_POLVA</name>
<feature type="signal peptide" evidence="1">
    <location>
        <begin position="1"/>
        <end position="19"/>
    </location>
</feature>
<organism evidence="2 3">
    <name type="scientific">Polypedilum vanderplanki</name>
    <name type="common">Sleeping chironomid midge</name>
    <dbReference type="NCBI Taxonomy" id="319348"/>
    <lineage>
        <taxon>Eukaryota</taxon>
        <taxon>Metazoa</taxon>
        <taxon>Ecdysozoa</taxon>
        <taxon>Arthropoda</taxon>
        <taxon>Hexapoda</taxon>
        <taxon>Insecta</taxon>
        <taxon>Pterygota</taxon>
        <taxon>Neoptera</taxon>
        <taxon>Endopterygota</taxon>
        <taxon>Diptera</taxon>
        <taxon>Nematocera</taxon>
        <taxon>Chironomoidea</taxon>
        <taxon>Chironomidae</taxon>
        <taxon>Chironominae</taxon>
        <taxon>Polypedilum</taxon>
        <taxon>Polypedilum</taxon>
    </lineage>
</organism>
<reference evidence="2" key="1">
    <citation type="submission" date="2021-03" db="EMBL/GenBank/DDBJ databases">
        <title>Chromosome level genome of the anhydrobiotic midge Polypedilum vanderplanki.</title>
        <authorList>
            <person name="Yoshida Y."/>
            <person name="Kikawada T."/>
            <person name="Gusev O."/>
        </authorList>
    </citation>
    <scope>NUCLEOTIDE SEQUENCE</scope>
    <source>
        <strain evidence="2">NIAS01</strain>
        <tissue evidence="2">Whole body or cell culture</tissue>
    </source>
</reference>
<accession>A0A9J6BJ17</accession>
<proteinExistence type="predicted"/>
<dbReference type="EMBL" id="JADBJN010000003">
    <property type="protein sequence ID" value="KAG5669820.1"/>
    <property type="molecule type" value="Genomic_DNA"/>
</dbReference>
<evidence type="ECO:0000313" key="2">
    <source>
        <dbReference type="EMBL" id="KAG5669820.1"/>
    </source>
</evidence>
<dbReference type="AlphaFoldDB" id="A0A9J6BJ17"/>
<keyword evidence="1" id="KW-0732">Signal</keyword>
<protein>
    <submittedName>
        <fullName evidence="2">Uncharacterized protein</fullName>
    </submittedName>
</protein>
<comment type="caution">
    <text evidence="2">The sequence shown here is derived from an EMBL/GenBank/DDBJ whole genome shotgun (WGS) entry which is preliminary data.</text>
</comment>
<gene>
    <name evidence="2" type="ORF">PVAND_000113</name>
</gene>
<dbReference type="Proteomes" id="UP001107558">
    <property type="component" value="Chromosome 3"/>
</dbReference>
<evidence type="ECO:0000313" key="3">
    <source>
        <dbReference type="Proteomes" id="UP001107558"/>
    </source>
</evidence>
<sequence>MKLFLIFIISLTIVSSSRSFEWKEFNENLPKLPINSVHGGHDNSGKKLYIIRKNLNGKILYGDVGDGNDKKDGFVIDIDEDGETSVADFEILTAENYVWCAASSNNLNQEFPICRSPRGNDLLTGTLLSNGNCRLVHPEKTIKTNDVEVLIVGKTNCN</sequence>
<keyword evidence="3" id="KW-1185">Reference proteome</keyword>
<feature type="chain" id="PRO_5039887233" evidence="1">
    <location>
        <begin position="20"/>
        <end position="158"/>
    </location>
</feature>
<evidence type="ECO:0000256" key="1">
    <source>
        <dbReference type="SAM" id="SignalP"/>
    </source>
</evidence>